<reference evidence="4" key="1">
    <citation type="submission" date="2016-10" db="EMBL/GenBank/DDBJ databases">
        <authorList>
            <person name="Benchimol M."/>
            <person name="Almeida L.G."/>
            <person name="Vasconcelos A.T."/>
            <person name="Perreira-Neves A."/>
            <person name="Rosa I.A."/>
            <person name="Tasca T."/>
            <person name="Bogo M.R."/>
            <person name="de Souza W."/>
        </authorList>
    </citation>
    <scope>NUCLEOTIDE SEQUENCE [LARGE SCALE GENOMIC DNA]</scope>
    <source>
        <strain evidence="4">K</strain>
    </source>
</reference>
<dbReference type="EMBL" id="MLAK01000774">
    <property type="protein sequence ID" value="OHT04963.1"/>
    <property type="molecule type" value="Genomic_DNA"/>
</dbReference>
<evidence type="ECO:0000256" key="3">
    <source>
        <dbReference type="SAM" id="MobiDB-lite"/>
    </source>
</evidence>
<dbReference type="PANTHER" id="PTHR32083">
    <property type="entry name" value="CILIA AND FLAGELLA-ASSOCIATED PROTEIN 58-RELATED"/>
    <property type="match status" value="1"/>
</dbReference>
<dbReference type="PANTHER" id="PTHR32083:SF0">
    <property type="entry name" value="CILIA AND FLAGELLA-ASSOCIATED PROTEIN 58"/>
    <property type="match status" value="1"/>
</dbReference>
<feature type="coiled-coil region" evidence="2">
    <location>
        <begin position="773"/>
        <end position="807"/>
    </location>
</feature>
<evidence type="ECO:0000256" key="2">
    <source>
        <dbReference type="SAM" id="Coils"/>
    </source>
</evidence>
<keyword evidence="5" id="KW-1185">Reference proteome</keyword>
<organism evidence="4 5">
    <name type="scientific">Tritrichomonas foetus</name>
    <dbReference type="NCBI Taxonomy" id="1144522"/>
    <lineage>
        <taxon>Eukaryota</taxon>
        <taxon>Metamonada</taxon>
        <taxon>Parabasalia</taxon>
        <taxon>Tritrichomonadida</taxon>
        <taxon>Tritrichomonadidae</taxon>
        <taxon>Tritrichomonas</taxon>
    </lineage>
</organism>
<feature type="coiled-coil region" evidence="2">
    <location>
        <begin position="487"/>
        <end position="535"/>
    </location>
</feature>
<dbReference type="OrthoDB" id="264785at2759"/>
<feature type="compositionally biased region" description="Low complexity" evidence="3">
    <location>
        <begin position="1028"/>
        <end position="1043"/>
    </location>
</feature>
<feature type="compositionally biased region" description="Basic and acidic residues" evidence="3">
    <location>
        <begin position="859"/>
        <end position="872"/>
    </location>
</feature>
<evidence type="ECO:0000256" key="1">
    <source>
        <dbReference type="ARBA" id="ARBA00023054"/>
    </source>
</evidence>
<dbReference type="RefSeq" id="XP_068358099.1">
    <property type="nucleotide sequence ID" value="XM_068505522.1"/>
</dbReference>
<feature type="coiled-coil region" evidence="2">
    <location>
        <begin position="298"/>
        <end position="346"/>
    </location>
</feature>
<evidence type="ECO:0000313" key="5">
    <source>
        <dbReference type="Proteomes" id="UP000179807"/>
    </source>
</evidence>
<comment type="caution">
    <text evidence="4">The sequence shown here is derived from an EMBL/GenBank/DDBJ whole genome shotgun (WGS) entry which is preliminary data.</text>
</comment>
<keyword evidence="1 2" id="KW-0175">Coiled coil</keyword>
<sequence length="1055" mass="122759">MDVKKTPNHGVLDEEILQIETDFKQIFGEMCELVSNPMFTDIFRQLHALLMNSHKKNKKLTEIVQVLNGNVVSNATKVASLLKMSEDDQLTIDRYKEEYNRAWKLVNSSQEKESQALSLCEKMREEINNLTEAVHEQSVSENKFNDIKTDINSFMEELKNIEHEYSVVTSDMNQMNAKLSIALKGKERARAEVEDLEISIQNEEIKFDKAHEKRIEYQKEIDSVSFEAKDYNDIIANNVNQIKELHKNINDNRQEIIRYRSVKKEYQNDYDTIYRKIKTATETRDRVLHSVNKNLSKVRYMTQKVEEANAELDKQQGKNSKMDEILLSYEDELNEAKEYANEVKNKITDISKVRKDKNQQIIDVLRANGVSEAKIRQRSRENDFARRQIQKITTNLKNEIMDTKGEAEITSIVDNAVSLEKLNHQKEGIRAHDVELETKIYEQKTHEAKVQLVRLNDNKGIIMKELGSANSWLEKLEKSGKDHDKFIHEMRHERDIISNQIEGLVNENAEYTANIAAKNEELLQLKKDIQKRTEECISIHFQTRGVEKQINALNGMVDMTKRLCDEIKSTIVGYKAEGAKLRLIFDEAHKDINMARSELQNIEEVSRLIGRQLCRKRDEVEKASTEMKTLLHQMQRSYNMYEQQTDQINELNEELEQKIYQNRLLRQKSECEHDLEMEVITLETRLIHEKEIRNRFEEEFERPMNVHRWTMLQAMSPNIFKQITMIQFLKHKIELVVRKQIKLNEKKAQLQKTIEINNSRMKNCKIQDGQYALSIMKEAISRKDKELNEMENELKEKAGYMKEMKETVDFAKLKVKQSHIATSSLKRQMPKTEIPTLPINTPKFIERTRLGGGFNLSSQKDKINDKIPEKSARTPQTTRPVSRKKVNEDDFYPSSNSSSNHFSIREVSTNSDLRRKKNPSSNLTVTIDYPMSSRTVTAQTWKPKKNASSRIAMNQELSVKPAISVRPISEINSNRDSLRRTKPMKTAPKSNQNKININESDTADFNPSNGRPKSARRTKVTKERPAKSSRLSENSNSSLSSKRSVNVHIMTIDPF</sequence>
<name>A0A1J4K151_9EUKA</name>
<accession>A0A1J4K151</accession>
<gene>
    <name evidence="4" type="ORF">TRFO_27405</name>
</gene>
<dbReference type="VEuPathDB" id="TrichDB:TRFO_27405"/>
<dbReference type="GeneID" id="94840226"/>
<protein>
    <submittedName>
        <fullName evidence="4">Uncharacterized protein</fullName>
    </submittedName>
</protein>
<dbReference type="GO" id="GO:0005856">
    <property type="term" value="C:cytoskeleton"/>
    <property type="evidence" value="ECO:0007669"/>
    <property type="project" value="TreeGrafter"/>
</dbReference>
<dbReference type="AlphaFoldDB" id="A0A1J4K151"/>
<feature type="coiled-coil region" evidence="2">
    <location>
        <begin position="634"/>
        <end position="668"/>
    </location>
</feature>
<feature type="compositionally biased region" description="Polar residues" evidence="3">
    <location>
        <begin position="988"/>
        <end position="1011"/>
    </location>
</feature>
<feature type="region of interest" description="Disordered" evidence="3">
    <location>
        <begin position="968"/>
        <end position="1043"/>
    </location>
</feature>
<feature type="coiled-coil region" evidence="2">
    <location>
        <begin position="120"/>
        <end position="255"/>
    </location>
</feature>
<proteinExistence type="predicted"/>
<dbReference type="Proteomes" id="UP000179807">
    <property type="component" value="Unassembled WGS sequence"/>
</dbReference>
<feature type="region of interest" description="Disordered" evidence="3">
    <location>
        <begin position="850"/>
        <end position="926"/>
    </location>
</feature>
<evidence type="ECO:0000313" key="4">
    <source>
        <dbReference type="EMBL" id="OHT04963.1"/>
    </source>
</evidence>